<keyword evidence="3" id="KW-1185">Reference proteome</keyword>
<reference evidence="2" key="1">
    <citation type="submission" date="2018-12" db="EMBL/GenBank/DDBJ databases">
        <authorList>
            <person name="Syme R.A."/>
            <person name="Farfan-Caceres L."/>
            <person name="Lichtenzveig J."/>
        </authorList>
    </citation>
    <scope>NUCLEOTIDE SEQUENCE</scope>
    <source>
        <strain evidence="2">Al4</strain>
    </source>
</reference>
<dbReference type="Pfam" id="PF01636">
    <property type="entry name" value="APH"/>
    <property type="match status" value="1"/>
</dbReference>
<dbReference type="AlphaFoldDB" id="A0A8H7IX63"/>
<organism evidence="2 3">
    <name type="scientific">Ascochyta lentis</name>
    <dbReference type="NCBI Taxonomy" id="205686"/>
    <lineage>
        <taxon>Eukaryota</taxon>
        <taxon>Fungi</taxon>
        <taxon>Dikarya</taxon>
        <taxon>Ascomycota</taxon>
        <taxon>Pezizomycotina</taxon>
        <taxon>Dothideomycetes</taxon>
        <taxon>Pleosporomycetidae</taxon>
        <taxon>Pleosporales</taxon>
        <taxon>Pleosporineae</taxon>
        <taxon>Didymellaceae</taxon>
        <taxon>Ascochyta</taxon>
    </lineage>
</organism>
<gene>
    <name evidence="2" type="ORF">EKO04_007743</name>
</gene>
<name>A0A8H7IX63_9PLEO</name>
<dbReference type="Proteomes" id="UP000651452">
    <property type="component" value="Unassembled WGS sequence"/>
</dbReference>
<dbReference type="EMBL" id="RZGK01000014">
    <property type="protein sequence ID" value="KAF9693934.1"/>
    <property type="molecule type" value="Genomic_DNA"/>
</dbReference>
<dbReference type="InterPro" id="IPR002575">
    <property type="entry name" value="Aminoglycoside_PTrfase"/>
</dbReference>
<evidence type="ECO:0000259" key="1">
    <source>
        <dbReference type="Pfam" id="PF01636"/>
    </source>
</evidence>
<dbReference type="PANTHER" id="PTHR36091">
    <property type="entry name" value="ALTERED INHERITANCE OF MITOCHONDRIA PROTEIN 9, MITOCHONDRIAL"/>
    <property type="match status" value="1"/>
</dbReference>
<feature type="domain" description="Aminoglycoside phosphotransferase" evidence="1">
    <location>
        <begin position="99"/>
        <end position="369"/>
    </location>
</feature>
<dbReference type="Gene3D" id="3.30.200.20">
    <property type="entry name" value="Phosphorylase Kinase, domain 1"/>
    <property type="match status" value="1"/>
</dbReference>
<proteinExistence type="predicted"/>
<accession>A0A8H7IX63</accession>
<dbReference type="GO" id="GO:0005739">
    <property type="term" value="C:mitochondrion"/>
    <property type="evidence" value="ECO:0007669"/>
    <property type="project" value="TreeGrafter"/>
</dbReference>
<dbReference type="OrthoDB" id="10003767at2759"/>
<protein>
    <recommendedName>
        <fullName evidence="1">Aminoglycoside phosphotransferase domain-containing protein</fullName>
    </recommendedName>
</protein>
<dbReference type="InterPro" id="IPR011009">
    <property type="entry name" value="Kinase-like_dom_sf"/>
</dbReference>
<dbReference type="PANTHER" id="PTHR36091:SF2">
    <property type="entry name" value="AMINOGLYCOSIDE PHOSPHOTRANSFERASE DOMAIN-CONTAINING PROTEIN"/>
    <property type="match status" value="1"/>
</dbReference>
<comment type="caution">
    <text evidence="2">The sequence shown here is derived from an EMBL/GenBank/DDBJ whole genome shotgun (WGS) entry which is preliminary data.</text>
</comment>
<dbReference type="Gene3D" id="3.90.1200.10">
    <property type="match status" value="1"/>
</dbReference>
<evidence type="ECO:0000313" key="2">
    <source>
        <dbReference type="EMBL" id="KAF9693934.1"/>
    </source>
</evidence>
<evidence type="ECO:0000313" key="3">
    <source>
        <dbReference type="Proteomes" id="UP000651452"/>
    </source>
</evidence>
<dbReference type="SUPFAM" id="SSF56112">
    <property type="entry name" value="Protein kinase-like (PK-like)"/>
    <property type="match status" value="1"/>
</dbReference>
<sequence length="584" mass="66429">MAFLRHISSRPAVASTRCRFPRITPSLRAKDPTIASIHTIADHPLEQHSELFEYTSGRWIWNDALKHSERKRIFNVSELKHLAAAAVNRSVEDVARFEKLGEGGFNRTFLITMHDGFQLVGRIPYPVTEPKHLVVASEVATMEFLRMNGIPVPKVYKYSTTPENAAGTEYIFMELVRGTNLGDMWFDLSEKARITVVTKLVELESRLFALPFPASGSLYYNKDLDAETNNIDVPTADLSCRSRFCVGPDTRLSLWHGKRLRLHVDRGPYSAAVLAAGAKKEIAYLTEFGRPLHPFQRLRRELYNYQKQSPSEYLHSLDKYLQAVPHIIPKGDASLTRPTLRHPDLQPNNVFVSDNLSITGLIDWQHCALLPLCLQCGIPNSLQNYGDSILESLTLPELPHGFDELSEEEQFKQVVLLRRRQLHYFYVAATAKLNPMHYDALTHDFSTLRRRLFDHASSPWEGDNVTLEADLIELEQNWSNITASSSSTSDDATPPCPIGFSEDEVKNCLHMNAAQIEADEQLQACRDAIGIGPEGWVPLDQYDEVKRRESKLKADALEAAESDQERLMLYEHWIFDDFDEDEYS</sequence>
<dbReference type="InterPro" id="IPR051035">
    <property type="entry name" value="Mito_inheritance_9"/>
</dbReference>
<reference evidence="2" key="2">
    <citation type="submission" date="2020-09" db="EMBL/GenBank/DDBJ databases">
        <title>Reference genome assembly for Australian Ascochyta lentis isolate Al4.</title>
        <authorList>
            <person name="Lee R.C."/>
            <person name="Farfan-Caceres L.M."/>
            <person name="Debler J.W."/>
            <person name="Williams A.H."/>
            <person name="Henares B.M."/>
        </authorList>
    </citation>
    <scope>NUCLEOTIDE SEQUENCE</scope>
    <source>
        <strain evidence="2">Al4</strain>
    </source>
</reference>